<feature type="repeat" description="TPR" evidence="3">
    <location>
        <begin position="643"/>
        <end position="676"/>
    </location>
</feature>
<accession>M7PV97</accession>
<dbReference type="InterPro" id="IPR011990">
    <property type="entry name" value="TPR-like_helical_dom_sf"/>
</dbReference>
<dbReference type="InterPro" id="IPR003107">
    <property type="entry name" value="HAT"/>
</dbReference>
<evidence type="ECO:0000313" key="5">
    <source>
        <dbReference type="EMBL" id="EMR14369.1"/>
    </source>
</evidence>
<dbReference type="SMART" id="SM00386">
    <property type="entry name" value="HAT"/>
    <property type="match status" value="3"/>
</dbReference>
<feature type="repeat" description="TPR" evidence="3">
    <location>
        <begin position="27"/>
        <end position="60"/>
    </location>
</feature>
<feature type="repeat" description="TPR" evidence="3">
    <location>
        <begin position="95"/>
        <end position="128"/>
    </location>
</feature>
<dbReference type="SUPFAM" id="SSF48452">
    <property type="entry name" value="TPR-like"/>
    <property type="match status" value="3"/>
</dbReference>
<feature type="chain" id="PRO_5004083411" evidence="4">
    <location>
        <begin position="24"/>
        <end position="798"/>
    </location>
</feature>
<keyword evidence="1" id="KW-0677">Repeat</keyword>
<keyword evidence="6" id="KW-1185">Reference proteome</keyword>
<dbReference type="EMBL" id="APHR01000001">
    <property type="protein sequence ID" value="EMR14369.1"/>
    <property type="molecule type" value="Genomic_DNA"/>
</dbReference>
<dbReference type="Proteomes" id="UP000012019">
    <property type="component" value="Unassembled WGS sequence"/>
</dbReference>
<reference evidence="5 6" key="1">
    <citation type="journal article" date="2013" name="Genome Announc.">
        <title>Draft Genome Sequence of Methylophaga lonarensis MPLT, a Haloalkaliphilic (Non-Methane-Utilizing) Methylotroph.</title>
        <authorList>
            <person name="Shetty S.A."/>
            <person name="Marathe N.P."/>
            <person name="Munot H."/>
            <person name="Antony C.P."/>
            <person name="Dhotre D.P."/>
            <person name="Murrell J.C."/>
            <person name="Shouche Y.S."/>
        </authorList>
    </citation>
    <scope>NUCLEOTIDE SEQUENCE [LARGE SCALE GENOMIC DNA]</scope>
    <source>
        <strain evidence="5 6">MPL</strain>
    </source>
</reference>
<evidence type="ECO:0000313" key="6">
    <source>
        <dbReference type="Proteomes" id="UP000012019"/>
    </source>
</evidence>
<dbReference type="PANTHER" id="PTHR45586:SF1">
    <property type="entry name" value="LIPOPOLYSACCHARIDE ASSEMBLY PROTEIN B"/>
    <property type="match status" value="1"/>
</dbReference>
<evidence type="ECO:0000256" key="3">
    <source>
        <dbReference type="PROSITE-ProRule" id="PRU00339"/>
    </source>
</evidence>
<feature type="repeat" description="TPR" evidence="3">
    <location>
        <begin position="129"/>
        <end position="162"/>
    </location>
</feature>
<evidence type="ECO:0000256" key="2">
    <source>
        <dbReference type="ARBA" id="ARBA00022803"/>
    </source>
</evidence>
<protein>
    <submittedName>
        <fullName evidence="5">TPR repeat protein</fullName>
    </submittedName>
</protein>
<dbReference type="STRING" id="1286106.MPL1_00195"/>
<name>M7PV97_9GAMM</name>
<dbReference type="PROSITE" id="PS50005">
    <property type="entry name" value="TPR"/>
    <property type="match status" value="6"/>
</dbReference>
<keyword evidence="4" id="KW-0732">Signal</keyword>
<evidence type="ECO:0000256" key="4">
    <source>
        <dbReference type="SAM" id="SignalP"/>
    </source>
</evidence>
<keyword evidence="2 3" id="KW-0802">TPR repeat</keyword>
<proteinExistence type="predicted"/>
<dbReference type="InterPro" id="IPR019734">
    <property type="entry name" value="TPR_rpt"/>
</dbReference>
<dbReference type="Pfam" id="PF13414">
    <property type="entry name" value="TPR_11"/>
    <property type="match status" value="1"/>
</dbReference>
<sequence length="798" mass="89200">MNKFKKTVLASVLALAMVGCGSAEDSAANFVESGNTFLEDGNVERARVQYRNALQIDPRLAEPYYRLALIDEKSQNWRGMYANLSTAEALNPEYTEVLIKLGQMYLLSNVFDEAMKRAEQVLALEPDNIEGLALMATIYIRQENFGSASVELDKALALAPDDLNIRMLEVTLLNERGDRQRAMEAMEKLIDLHPDASPLYLQYLTMLEQRRRYEDMSKVYQKLAEMYPEERWVVQSHAQLLNGVLRRHDDAMQTLAAFVERNPDDVEAKLLHVGLARTVNSAQGVSLLDSYIEQYPNSTELRFARVEVLLADGRTEEVIQDLNRLIETEGQSELASMARVSLAGIRARAGDLDAANRLVNEVLGYSSDDVPALIMRARLSMQQQRLDDATTDLRLAIRNNPDSDEALVLLAQAYAMSGSQQLAADTFRRALTANPQNQAAALAVAETHVRNGDIERAEQVLTTAMLGSTDVNSLLQAQLQVRLAGQNWEGSREIIERLRQTGEVLPAEMALLSGQMHLGMQNYTSAIEEFELALSQEPGMISALQGLVNAHLALNQLDELLAYMNNHLEKNPDQIGAYGVKATLLRNQQDLEAAKATVQQGLSMRSDWVPGYSLLASLHIQGGDPEIAIDTYKRGLAEVPEDNMLTMQLASAYYTVGNYDAAKAAYEEVLSRNPDVEPVINNLAVMLLDNYGTDANKRRALEMVERFRDSDQPYFLDTYAWAQINAGNYQLAFPALSRAISLDSSVPVFHFHMAVLQHRMEDSSRAQEALNRAEQMAREANDQRLMQRIDKFKQETGI</sequence>
<dbReference type="InterPro" id="IPR051012">
    <property type="entry name" value="CellSynth/LPSAsmb/PSIAsmb"/>
</dbReference>
<dbReference type="Pfam" id="PF13432">
    <property type="entry name" value="TPR_16"/>
    <property type="match status" value="2"/>
</dbReference>
<organism evidence="5 6">
    <name type="scientific">Methylophaga lonarensis MPL</name>
    <dbReference type="NCBI Taxonomy" id="1286106"/>
    <lineage>
        <taxon>Bacteria</taxon>
        <taxon>Pseudomonadati</taxon>
        <taxon>Pseudomonadota</taxon>
        <taxon>Gammaproteobacteria</taxon>
        <taxon>Thiotrichales</taxon>
        <taxon>Piscirickettsiaceae</taxon>
        <taxon>Methylophaga</taxon>
    </lineage>
</organism>
<dbReference type="eggNOG" id="COG0457">
    <property type="taxonomic scope" value="Bacteria"/>
</dbReference>
<dbReference type="RefSeq" id="WP_009725111.1">
    <property type="nucleotide sequence ID" value="NZ_APHR01000001.1"/>
</dbReference>
<dbReference type="PROSITE" id="PS51257">
    <property type="entry name" value="PROKAR_LIPOPROTEIN"/>
    <property type="match status" value="1"/>
</dbReference>
<feature type="repeat" description="TPR" evidence="3">
    <location>
        <begin position="404"/>
        <end position="437"/>
    </location>
</feature>
<dbReference type="PANTHER" id="PTHR45586">
    <property type="entry name" value="TPR REPEAT-CONTAINING PROTEIN PA4667"/>
    <property type="match status" value="1"/>
</dbReference>
<dbReference type="AlphaFoldDB" id="M7PV97"/>
<dbReference type="Gene3D" id="1.25.40.10">
    <property type="entry name" value="Tetratricopeptide repeat domain"/>
    <property type="match status" value="4"/>
</dbReference>
<feature type="repeat" description="TPR" evidence="3">
    <location>
        <begin position="507"/>
        <end position="540"/>
    </location>
</feature>
<evidence type="ECO:0000256" key="1">
    <source>
        <dbReference type="ARBA" id="ARBA00022737"/>
    </source>
</evidence>
<gene>
    <name evidence="5" type="ORF">MPL1_00195</name>
</gene>
<dbReference type="PATRIC" id="fig|1286106.3.peg.38"/>
<dbReference type="Pfam" id="PF13174">
    <property type="entry name" value="TPR_6"/>
    <property type="match status" value="1"/>
</dbReference>
<feature type="signal peptide" evidence="4">
    <location>
        <begin position="1"/>
        <end position="23"/>
    </location>
</feature>
<dbReference type="GO" id="GO:0006396">
    <property type="term" value="P:RNA processing"/>
    <property type="evidence" value="ECO:0007669"/>
    <property type="project" value="InterPro"/>
</dbReference>
<dbReference type="Pfam" id="PF14559">
    <property type="entry name" value="TPR_19"/>
    <property type="match status" value="1"/>
</dbReference>
<comment type="caution">
    <text evidence="5">The sequence shown here is derived from an EMBL/GenBank/DDBJ whole genome shotgun (WGS) entry which is preliminary data.</text>
</comment>
<dbReference type="SMART" id="SM00028">
    <property type="entry name" value="TPR"/>
    <property type="match status" value="13"/>
</dbReference>
<dbReference type="OrthoDB" id="7637125at2"/>